<dbReference type="EC" id="3.6.1.27" evidence="3"/>
<accession>A0A3S4CMJ0</accession>
<dbReference type="Proteomes" id="UP000270743">
    <property type="component" value="Unassembled WGS sequence"/>
</dbReference>
<feature type="domain" description="Phosphatidic acid phosphatase type 2/haloperoxidase" evidence="2">
    <location>
        <begin position="106"/>
        <end position="220"/>
    </location>
</feature>
<feature type="transmembrane region" description="Helical" evidence="1">
    <location>
        <begin position="178"/>
        <end position="201"/>
    </location>
</feature>
<reference evidence="3 4" key="1">
    <citation type="submission" date="2018-12" db="EMBL/GenBank/DDBJ databases">
        <authorList>
            <person name="Criscuolo A."/>
        </authorList>
    </citation>
    <scope>NUCLEOTIDE SEQUENCE [LARGE SCALE GENOMIC DNA]</scope>
    <source>
        <strain evidence="3">ACIP1116241</strain>
    </source>
</reference>
<evidence type="ECO:0000313" key="4">
    <source>
        <dbReference type="Proteomes" id="UP000270743"/>
    </source>
</evidence>
<feature type="transmembrane region" description="Helical" evidence="1">
    <location>
        <begin position="153"/>
        <end position="171"/>
    </location>
</feature>
<organism evidence="3 4">
    <name type="scientific">Paracoccus haematequi</name>
    <dbReference type="NCBI Taxonomy" id="2491866"/>
    <lineage>
        <taxon>Bacteria</taxon>
        <taxon>Pseudomonadati</taxon>
        <taxon>Pseudomonadota</taxon>
        <taxon>Alphaproteobacteria</taxon>
        <taxon>Rhodobacterales</taxon>
        <taxon>Paracoccaceae</taxon>
        <taxon>Paracoccus</taxon>
    </lineage>
</organism>
<name>A0A3S4CMJ0_9RHOB</name>
<feature type="transmembrane region" description="Helical" evidence="1">
    <location>
        <begin position="108"/>
        <end position="124"/>
    </location>
</feature>
<dbReference type="AlphaFoldDB" id="A0A3S4CMJ0"/>
<feature type="transmembrane region" description="Helical" evidence="1">
    <location>
        <begin position="207"/>
        <end position="227"/>
    </location>
</feature>
<keyword evidence="1" id="KW-0472">Membrane</keyword>
<feature type="transmembrane region" description="Helical" evidence="1">
    <location>
        <begin position="21"/>
        <end position="42"/>
    </location>
</feature>
<gene>
    <name evidence="3" type="primary">bcrC</name>
    <name evidence="3" type="ORF">PARHAE_03798</name>
</gene>
<keyword evidence="3" id="KW-0378">Hydrolase</keyword>
<protein>
    <submittedName>
        <fullName evidence="3">Undecaprenyl-diphosphatase BcrC</fullName>
        <ecNumber evidence="3">3.6.1.27</ecNumber>
    </submittedName>
</protein>
<feature type="transmembrane region" description="Helical" evidence="1">
    <location>
        <begin position="80"/>
        <end position="101"/>
    </location>
</feature>
<dbReference type="SUPFAM" id="SSF48317">
    <property type="entry name" value="Acid phosphatase/Vanadium-dependent haloperoxidase"/>
    <property type="match status" value="1"/>
</dbReference>
<sequence length="237" mass="25540">MERNPVRASHVPVHRVPLARHHALIAAAICWAIFAVLAVLVVSGRSAGVDDLGLLAFRGPSGLDLRGPEWLEVAARDMTALGGVLLRHLFAVCALGVLAMLHLRREAVVLFVTITGGWALDLLLKQCFARPRPDVVPHLVAADGYSFPSGHSFNAAVVYISLGLVFSAISWRSPVRRTIIGATIAVSLLAGISRVMLGVHYPSDVMAGWMGGAGWTFLVFGLLFRAADSQRPHFQKR</sequence>
<dbReference type="PANTHER" id="PTHR14969:SF13">
    <property type="entry name" value="AT30094P"/>
    <property type="match status" value="1"/>
</dbReference>
<dbReference type="Gene3D" id="1.20.144.10">
    <property type="entry name" value="Phosphatidic acid phosphatase type 2/haloperoxidase"/>
    <property type="match status" value="1"/>
</dbReference>
<evidence type="ECO:0000256" key="1">
    <source>
        <dbReference type="SAM" id="Phobius"/>
    </source>
</evidence>
<evidence type="ECO:0000259" key="2">
    <source>
        <dbReference type="SMART" id="SM00014"/>
    </source>
</evidence>
<dbReference type="Pfam" id="PF01569">
    <property type="entry name" value="PAP2"/>
    <property type="match status" value="1"/>
</dbReference>
<evidence type="ECO:0000313" key="3">
    <source>
        <dbReference type="EMBL" id="VDS10582.1"/>
    </source>
</evidence>
<dbReference type="CDD" id="cd03392">
    <property type="entry name" value="PAP2_like_2"/>
    <property type="match status" value="1"/>
</dbReference>
<keyword evidence="1" id="KW-1133">Transmembrane helix</keyword>
<keyword evidence="4" id="KW-1185">Reference proteome</keyword>
<dbReference type="PANTHER" id="PTHR14969">
    <property type="entry name" value="SPHINGOSINE-1-PHOSPHATE PHOSPHOHYDROLASE"/>
    <property type="match status" value="1"/>
</dbReference>
<dbReference type="RefSeq" id="WP_164555318.1">
    <property type="nucleotide sequence ID" value="NZ_UZWE01000067.1"/>
</dbReference>
<proteinExistence type="predicted"/>
<dbReference type="InterPro" id="IPR000326">
    <property type="entry name" value="PAP2/HPO"/>
</dbReference>
<dbReference type="EMBL" id="UZWE01000067">
    <property type="protein sequence ID" value="VDS10582.1"/>
    <property type="molecule type" value="Genomic_DNA"/>
</dbReference>
<dbReference type="SMART" id="SM00014">
    <property type="entry name" value="acidPPc"/>
    <property type="match status" value="1"/>
</dbReference>
<dbReference type="GO" id="GO:0050380">
    <property type="term" value="F:undecaprenyl-diphosphatase activity"/>
    <property type="evidence" value="ECO:0007669"/>
    <property type="project" value="UniProtKB-EC"/>
</dbReference>
<keyword evidence="1" id="KW-0812">Transmembrane</keyword>
<dbReference type="InterPro" id="IPR036938">
    <property type="entry name" value="PAP2/HPO_sf"/>
</dbReference>